<dbReference type="PANTHER" id="PTHR31609:SF1">
    <property type="entry name" value="CARBOHYDRATE DEACETYLASE"/>
    <property type="match status" value="1"/>
</dbReference>
<keyword evidence="7" id="KW-1185">Reference proteome</keyword>
<evidence type="ECO:0000256" key="5">
    <source>
        <dbReference type="ARBA" id="ARBA00023277"/>
    </source>
</evidence>
<keyword evidence="3" id="KW-0378">Hydrolase</keyword>
<protein>
    <submittedName>
        <fullName evidence="6">PTS sugar transporter</fullName>
    </submittedName>
</protein>
<evidence type="ECO:0000313" key="6">
    <source>
        <dbReference type="EMBL" id="GGP12965.1"/>
    </source>
</evidence>
<dbReference type="Gene3D" id="3.20.20.370">
    <property type="entry name" value="Glycoside hydrolase/deacetylase"/>
    <property type="match status" value="1"/>
</dbReference>
<keyword evidence="6" id="KW-0813">Transport</keyword>
<keyword evidence="5" id="KW-0119">Carbohydrate metabolism</keyword>
<accession>A0ABQ2NXF6</accession>
<keyword evidence="6" id="KW-0762">Sugar transport</keyword>
<comment type="caution">
    <text evidence="6">The sequence shown here is derived from an EMBL/GenBank/DDBJ whole genome shotgun (WGS) entry which is preliminary data.</text>
</comment>
<sequence>MAIVTYILEIQELKKRLVVIIMKSKILFRADDLGYSEAVNYGIEKSVKDGLISSVGIMVNMPATQHGVNLIKEESVAFGQHTNICAGRPLADPEKIPSLVMENGYFKTSKEYRTAKEDFVVFEEALIEIEAQYDKFIDLFGRKPDYFEGHAIASNNFFKALEHFAKTHGLTYSGLPTGSSPNDLTDNDSFIMVNDTKVYLMMESMQADYNPYHTLEKLLDNLHEDGVDMLIFHPGYLDDYILNHSSLLIPRTQEVAMLTDNRVKEQLNEKHIDLISYKEL</sequence>
<organism evidence="6 7">
    <name type="scientific">Oceanobacillus neutriphilus</name>
    <dbReference type="NCBI Taxonomy" id="531815"/>
    <lineage>
        <taxon>Bacteria</taxon>
        <taxon>Bacillati</taxon>
        <taxon>Bacillota</taxon>
        <taxon>Bacilli</taxon>
        <taxon>Bacillales</taxon>
        <taxon>Bacillaceae</taxon>
        <taxon>Oceanobacillus</taxon>
    </lineage>
</organism>
<evidence type="ECO:0000256" key="1">
    <source>
        <dbReference type="ARBA" id="ARBA00001946"/>
    </source>
</evidence>
<dbReference type="InterPro" id="IPR011330">
    <property type="entry name" value="Glyco_hydro/deAcase_b/a-brl"/>
</dbReference>
<dbReference type="PANTHER" id="PTHR31609">
    <property type="entry name" value="YDJC DEACETYLASE FAMILY MEMBER"/>
    <property type="match status" value="1"/>
</dbReference>
<dbReference type="EMBL" id="BMLW01000009">
    <property type="protein sequence ID" value="GGP12965.1"/>
    <property type="molecule type" value="Genomic_DNA"/>
</dbReference>
<dbReference type="InterPro" id="IPR006879">
    <property type="entry name" value="YdjC-like"/>
</dbReference>
<name>A0ABQ2NXF6_9BACI</name>
<dbReference type="Pfam" id="PF04794">
    <property type="entry name" value="YdjC"/>
    <property type="match status" value="1"/>
</dbReference>
<gene>
    <name evidence="6" type="ORF">GCM10011346_31050</name>
</gene>
<evidence type="ECO:0000313" key="7">
    <source>
        <dbReference type="Proteomes" id="UP000641206"/>
    </source>
</evidence>
<dbReference type="Proteomes" id="UP000641206">
    <property type="component" value="Unassembled WGS sequence"/>
</dbReference>
<keyword evidence="2" id="KW-0479">Metal-binding</keyword>
<dbReference type="SUPFAM" id="SSF88713">
    <property type="entry name" value="Glycoside hydrolase/deacetylase"/>
    <property type="match status" value="1"/>
</dbReference>
<evidence type="ECO:0000256" key="3">
    <source>
        <dbReference type="ARBA" id="ARBA00022801"/>
    </source>
</evidence>
<evidence type="ECO:0000256" key="2">
    <source>
        <dbReference type="ARBA" id="ARBA00022723"/>
    </source>
</evidence>
<dbReference type="CDD" id="cd10805">
    <property type="entry name" value="YdjC_like_1"/>
    <property type="match status" value="1"/>
</dbReference>
<proteinExistence type="predicted"/>
<keyword evidence="4" id="KW-0460">Magnesium</keyword>
<comment type="cofactor">
    <cofactor evidence="1">
        <name>Mg(2+)</name>
        <dbReference type="ChEBI" id="CHEBI:18420"/>
    </cofactor>
</comment>
<reference evidence="7" key="1">
    <citation type="journal article" date="2019" name="Int. J. Syst. Evol. Microbiol.">
        <title>The Global Catalogue of Microorganisms (GCM) 10K type strain sequencing project: providing services to taxonomists for standard genome sequencing and annotation.</title>
        <authorList>
            <consortium name="The Broad Institute Genomics Platform"/>
            <consortium name="The Broad Institute Genome Sequencing Center for Infectious Disease"/>
            <person name="Wu L."/>
            <person name="Ma J."/>
        </authorList>
    </citation>
    <scope>NUCLEOTIDE SEQUENCE [LARGE SCALE GENOMIC DNA]</scope>
    <source>
        <strain evidence="7">CGMCC 1.7693</strain>
    </source>
</reference>
<evidence type="ECO:0000256" key="4">
    <source>
        <dbReference type="ARBA" id="ARBA00022842"/>
    </source>
</evidence>